<evidence type="ECO:0000256" key="13">
    <source>
        <dbReference type="ARBA" id="ARBA00079040"/>
    </source>
</evidence>
<feature type="region of interest" description="Disordered" evidence="17">
    <location>
        <begin position="1"/>
        <end position="22"/>
    </location>
</feature>
<keyword evidence="3" id="KW-0808">Transferase</keyword>
<dbReference type="GO" id="GO:0008630">
    <property type="term" value="P:intrinsic apoptotic signaling pathway in response to DNA damage"/>
    <property type="evidence" value="ECO:0007669"/>
    <property type="project" value="UniProtKB-ARBA"/>
</dbReference>
<evidence type="ECO:0000256" key="8">
    <source>
        <dbReference type="ARBA" id="ARBA00023015"/>
    </source>
</evidence>
<comment type="caution">
    <text evidence="19">The sequence shown here is derived from an EMBL/GenBank/DDBJ whole genome shotgun (WGS) entry which is preliminary data.</text>
</comment>
<evidence type="ECO:0000256" key="12">
    <source>
        <dbReference type="ARBA" id="ARBA00076940"/>
    </source>
</evidence>
<feature type="domain" description="RING-type" evidence="18">
    <location>
        <begin position="37"/>
        <end position="76"/>
    </location>
</feature>
<name>A0AAN7RU07_MYCAM</name>
<dbReference type="SMART" id="SM00184">
    <property type="entry name" value="RING"/>
    <property type="match status" value="1"/>
</dbReference>
<evidence type="ECO:0000313" key="19">
    <source>
        <dbReference type="EMBL" id="KAK4816410.1"/>
    </source>
</evidence>
<dbReference type="SUPFAM" id="SSF57850">
    <property type="entry name" value="RING/U-box"/>
    <property type="match status" value="1"/>
</dbReference>
<evidence type="ECO:0000256" key="3">
    <source>
        <dbReference type="ARBA" id="ARBA00022679"/>
    </source>
</evidence>
<evidence type="ECO:0000256" key="11">
    <source>
        <dbReference type="ARBA" id="ARBA00076856"/>
    </source>
</evidence>
<reference evidence="19 20" key="1">
    <citation type="journal article" date="2023" name="J. Hered.">
        <title>Chromosome-level genome of the wood stork (Mycteria americana) provides insight into avian chromosome evolution.</title>
        <authorList>
            <person name="Flamio R. Jr."/>
            <person name="Ramstad K.M."/>
        </authorList>
    </citation>
    <scope>NUCLEOTIDE SEQUENCE [LARGE SCALE GENOMIC DNA]</scope>
    <source>
        <strain evidence="19">JAX WOST 10</strain>
    </source>
</reference>
<comment type="catalytic activity">
    <reaction evidence="1">
        <text>S-ubiquitinyl-[E2 ubiquitin-conjugating enzyme]-L-cysteine + [acceptor protein]-L-lysine = [E2 ubiquitin-conjugating enzyme]-L-cysteine + N(6)-ubiquitinyl-[acceptor protein]-L-lysine.</text>
        <dbReference type="EC" id="2.3.2.27"/>
    </reaction>
</comment>
<evidence type="ECO:0000256" key="2">
    <source>
        <dbReference type="ARBA" id="ARBA00012483"/>
    </source>
</evidence>
<feature type="region of interest" description="Disordered" evidence="17">
    <location>
        <begin position="103"/>
        <end position="169"/>
    </location>
</feature>
<evidence type="ECO:0000256" key="17">
    <source>
        <dbReference type="SAM" id="MobiDB-lite"/>
    </source>
</evidence>
<evidence type="ECO:0000256" key="15">
    <source>
        <dbReference type="ARBA" id="ARBA00082108"/>
    </source>
</evidence>
<evidence type="ECO:0000313" key="20">
    <source>
        <dbReference type="Proteomes" id="UP001333110"/>
    </source>
</evidence>
<dbReference type="PROSITE" id="PS00518">
    <property type="entry name" value="ZF_RING_1"/>
    <property type="match status" value="1"/>
</dbReference>
<feature type="compositionally biased region" description="Basic residues" evidence="17">
    <location>
        <begin position="114"/>
        <end position="125"/>
    </location>
</feature>
<sequence length="190" mass="20819">MASRAAEAPEQSGSAATAATSQLQRAGRREAAADARCSICLGEMDNAAFVDGCFHTFCFGCIQRWAARRAACPLCRRRFDRLLHTVRVDDGYREYVVGSSARRQRSVARERARSRSPQRHYHLRPRPTNDEPAAGRRGPAGRHRGARGDAAPGSPNASAQQAAGQRPDGPLLRYDLLALRARLTGFMESE</sequence>
<keyword evidence="5 16" id="KW-0863">Zinc-finger</keyword>
<dbReference type="CDD" id="cd16574">
    <property type="entry name" value="RING-HC_Topors"/>
    <property type="match status" value="1"/>
</dbReference>
<keyword evidence="7" id="KW-0862">Zinc</keyword>
<proteinExistence type="predicted"/>
<evidence type="ECO:0000256" key="6">
    <source>
        <dbReference type="ARBA" id="ARBA00022786"/>
    </source>
</evidence>
<keyword evidence="9" id="KW-0804">Transcription</keyword>
<dbReference type="GO" id="GO:0000209">
    <property type="term" value="P:protein polyubiquitination"/>
    <property type="evidence" value="ECO:0007669"/>
    <property type="project" value="TreeGrafter"/>
</dbReference>
<dbReference type="EC" id="2.3.2.27" evidence="2"/>
<evidence type="ECO:0000256" key="9">
    <source>
        <dbReference type="ARBA" id="ARBA00023163"/>
    </source>
</evidence>
<dbReference type="Proteomes" id="UP001333110">
    <property type="component" value="Unassembled WGS sequence"/>
</dbReference>
<dbReference type="GO" id="GO:0008270">
    <property type="term" value="F:zinc ion binding"/>
    <property type="evidence" value="ECO:0007669"/>
    <property type="project" value="UniProtKB-KW"/>
</dbReference>
<evidence type="ECO:0000256" key="10">
    <source>
        <dbReference type="ARBA" id="ARBA00071236"/>
    </source>
</evidence>
<protein>
    <recommendedName>
        <fullName evidence="10">E3 ubiquitin-protein ligase Topors</fullName>
        <ecNumber evidence="2">2.3.2.27</ecNumber>
    </recommendedName>
    <alternativeName>
        <fullName evidence="11">RING-type E3 ubiquitin transferase Topors</fullName>
    </alternativeName>
    <alternativeName>
        <fullName evidence="13">SUMO1-protein E3 ligase Topors</fullName>
    </alternativeName>
    <alternativeName>
        <fullName evidence="12">Topoisomerase I-binding RING finger protein</fullName>
    </alternativeName>
    <alternativeName>
        <fullName evidence="14">Topoisomerase I-binding arginine/serine-rich protein</fullName>
    </alternativeName>
    <alternativeName>
        <fullName evidence="15">Tumor suppressor p53-binding protein 3</fullName>
    </alternativeName>
</protein>
<organism evidence="19 20">
    <name type="scientific">Mycteria americana</name>
    <name type="common">Wood stork</name>
    <dbReference type="NCBI Taxonomy" id="33587"/>
    <lineage>
        <taxon>Eukaryota</taxon>
        <taxon>Metazoa</taxon>
        <taxon>Chordata</taxon>
        <taxon>Craniata</taxon>
        <taxon>Vertebrata</taxon>
        <taxon>Euteleostomi</taxon>
        <taxon>Archelosauria</taxon>
        <taxon>Archosauria</taxon>
        <taxon>Dinosauria</taxon>
        <taxon>Saurischia</taxon>
        <taxon>Theropoda</taxon>
        <taxon>Coelurosauria</taxon>
        <taxon>Aves</taxon>
        <taxon>Neognathae</taxon>
        <taxon>Neoaves</taxon>
        <taxon>Aequornithes</taxon>
        <taxon>Ciconiiformes</taxon>
        <taxon>Ciconiidae</taxon>
        <taxon>Mycteria</taxon>
    </lineage>
</organism>
<dbReference type="PANTHER" id="PTHR46077:SF1">
    <property type="entry name" value="TOP1 BINDING ARGININE_SERINE RICH PROTEIN, E3 UBIQUITIN LIGASE"/>
    <property type="match status" value="1"/>
</dbReference>
<dbReference type="InterPro" id="IPR001841">
    <property type="entry name" value="Znf_RING"/>
</dbReference>
<dbReference type="EMBL" id="JAUNZN010000009">
    <property type="protein sequence ID" value="KAK4816410.1"/>
    <property type="molecule type" value="Genomic_DNA"/>
</dbReference>
<keyword evidence="6" id="KW-0833">Ubl conjugation pathway</keyword>
<gene>
    <name evidence="19" type="ORF">QYF61_016846</name>
</gene>
<evidence type="ECO:0000256" key="1">
    <source>
        <dbReference type="ARBA" id="ARBA00000900"/>
    </source>
</evidence>
<dbReference type="GO" id="GO:0061630">
    <property type="term" value="F:ubiquitin protein ligase activity"/>
    <property type="evidence" value="ECO:0007669"/>
    <property type="project" value="UniProtKB-EC"/>
</dbReference>
<dbReference type="InterPro" id="IPR013083">
    <property type="entry name" value="Znf_RING/FYVE/PHD"/>
</dbReference>
<keyword evidence="8" id="KW-0805">Transcription regulation</keyword>
<dbReference type="InterPro" id="IPR017907">
    <property type="entry name" value="Znf_RING_CS"/>
</dbReference>
<evidence type="ECO:0000256" key="7">
    <source>
        <dbReference type="ARBA" id="ARBA00022833"/>
    </source>
</evidence>
<accession>A0AAN7RU07</accession>
<keyword evidence="20" id="KW-1185">Reference proteome</keyword>
<dbReference type="GO" id="GO:0032391">
    <property type="term" value="C:photoreceptor connecting cilium"/>
    <property type="evidence" value="ECO:0007669"/>
    <property type="project" value="UniProtKB-ARBA"/>
</dbReference>
<dbReference type="Gene3D" id="3.30.40.10">
    <property type="entry name" value="Zinc/RING finger domain, C3HC4 (zinc finger)"/>
    <property type="match status" value="1"/>
</dbReference>
<dbReference type="AlphaFoldDB" id="A0AAN7RU07"/>
<dbReference type="FunFam" id="3.30.40.10:FF:000136">
    <property type="entry name" value="E3 ubiquitin-protein ligase Topors"/>
    <property type="match status" value="1"/>
</dbReference>
<evidence type="ECO:0000256" key="16">
    <source>
        <dbReference type="PROSITE-ProRule" id="PRU00175"/>
    </source>
</evidence>
<dbReference type="GO" id="GO:0006513">
    <property type="term" value="P:protein monoubiquitination"/>
    <property type="evidence" value="ECO:0007669"/>
    <property type="project" value="TreeGrafter"/>
</dbReference>
<evidence type="ECO:0000256" key="4">
    <source>
        <dbReference type="ARBA" id="ARBA00022723"/>
    </source>
</evidence>
<dbReference type="PROSITE" id="PS50089">
    <property type="entry name" value="ZF_RING_2"/>
    <property type="match status" value="1"/>
</dbReference>
<evidence type="ECO:0000259" key="18">
    <source>
        <dbReference type="PROSITE" id="PS50089"/>
    </source>
</evidence>
<dbReference type="InterPro" id="IPR058746">
    <property type="entry name" value="Znf_RING-type_Topors"/>
</dbReference>
<evidence type="ECO:0000256" key="5">
    <source>
        <dbReference type="ARBA" id="ARBA00022771"/>
    </source>
</evidence>
<dbReference type="Pfam" id="PF13639">
    <property type="entry name" value="zf-RING_2"/>
    <property type="match status" value="1"/>
</dbReference>
<keyword evidence="4" id="KW-0479">Metal-binding</keyword>
<dbReference type="PANTHER" id="PTHR46077">
    <property type="entry name" value="E3 UBIQUITIN-PROTEIN LIGASE TOPORS"/>
    <property type="match status" value="1"/>
</dbReference>
<evidence type="ECO:0000256" key="14">
    <source>
        <dbReference type="ARBA" id="ARBA00079184"/>
    </source>
</evidence>